<keyword evidence="2 7" id="KW-0813">Transport</keyword>
<dbReference type="PROSITE" id="PS50928">
    <property type="entry name" value="ABC_TM1"/>
    <property type="match status" value="1"/>
</dbReference>
<dbReference type="RefSeq" id="WP_338211154.1">
    <property type="nucleotide sequence ID" value="NZ_JAYMFF010000019.1"/>
</dbReference>
<keyword evidence="4 7" id="KW-0812">Transmembrane</keyword>
<keyword evidence="3" id="KW-1003">Cell membrane</keyword>
<comment type="similarity">
    <text evidence="7">Belongs to the binding-protein-dependent transport system permease family.</text>
</comment>
<gene>
    <name evidence="10" type="ORF">VIN30_09575</name>
</gene>
<evidence type="ECO:0000256" key="4">
    <source>
        <dbReference type="ARBA" id="ARBA00022692"/>
    </source>
</evidence>
<feature type="transmembrane region" description="Helical" evidence="7">
    <location>
        <begin position="290"/>
        <end position="316"/>
    </location>
</feature>
<reference evidence="10 11" key="1">
    <citation type="submission" date="2024-01" db="EMBL/GenBank/DDBJ databases">
        <title>novel species in genus Adlercreutzia.</title>
        <authorList>
            <person name="Liu X."/>
        </authorList>
    </citation>
    <scope>NUCLEOTIDE SEQUENCE [LARGE SCALE GENOMIC DNA]</scope>
    <source>
        <strain evidence="10 11">R7</strain>
    </source>
</reference>
<evidence type="ECO:0000313" key="10">
    <source>
        <dbReference type="EMBL" id="MEC4176694.1"/>
    </source>
</evidence>
<evidence type="ECO:0000256" key="1">
    <source>
        <dbReference type="ARBA" id="ARBA00004651"/>
    </source>
</evidence>
<dbReference type="CDD" id="cd06261">
    <property type="entry name" value="TM_PBP2"/>
    <property type="match status" value="1"/>
</dbReference>
<evidence type="ECO:0000259" key="9">
    <source>
        <dbReference type="PROSITE" id="PS50928"/>
    </source>
</evidence>
<dbReference type="InterPro" id="IPR035906">
    <property type="entry name" value="MetI-like_sf"/>
</dbReference>
<dbReference type="Gene3D" id="1.10.3720.10">
    <property type="entry name" value="MetI-like"/>
    <property type="match status" value="1"/>
</dbReference>
<feature type="compositionally biased region" description="Low complexity" evidence="8">
    <location>
        <begin position="339"/>
        <end position="358"/>
    </location>
</feature>
<evidence type="ECO:0000256" key="2">
    <source>
        <dbReference type="ARBA" id="ARBA00022448"/>
    </source>
</evidence>
<proteinExistence type="inferred from homology"/>
<comment type="subcellular location">
    <subcellularLocation>
        <location evidence="1 7">Cell membrane</location>
        <topology evidence="1 7">Multi-pass membrane protein</topology>
    </subcellularLocation>
</comment>
<evidence type="ECO:0000256" key="5">
    <source>
        <dbReference type="ARBA" id="ARBA00022989"/>
    </source>
</evidence>
<dbReference type="InterPro" id="IPR000515">
    <property type="entry name" value="MetI-like"/>
</dbReference>
<accession>A0ABU6IJV5</accession>
<dbReference type="PANTHER" id="PTHR43163:SF6">
    <property type="entry name" value="DIPEPTIDE TRANSPORT SYSTEM PERMEASE PROTEIN DPPB-RELATED"/>
    <property type="match status" value="1"/>
</dbReference>
<dbReference type="EMBL" id="JAYMFF010000019">
    <property type="protein sequence ID" value="MEC4176694.1"/>
    <property type="molecule type" value="Genomic_DNA"/>
</dbReference>
<comment type="caution">
    <text evidence="10">The sequence shown here is derived from an EMBL/GenBank/DDBJ whole genome shotgun (WGS) entry which is preliminary data.</text>
</comment>
<feature type="transmembrane region" description="Helical" evidence="7">
    <location>
        <begin position="103"/>
        <end position="127"/>
    </location>
</feature>
<feature type="transmembrane region" description="Helical" evidence="7">
    <location>
        <begin position="139"/>
        <end position="166"/>
    </location>
</feature>
<dbReference type="PANTHER" id="PTHR43163">
    <property type="entry name" value="DIPEPTIDE TRANSPORT SYSTEM PERMEASE PROTEIN DPPB-RELATED"/>
    <property type="match status" value="1"/>
</dbReference>
<feature type="transmembrane region" description="Helical" evidence="7">
    <location>
        <begin position="12"/>
        <end position="32"/>
    </location>
</feature>
<protein>
    <submittedName>
        <fullName evidence="10">ABC transporter permease</fullName>
    </submittedName>
</protein>
<name>A0ABU6IJV5_9ACTN</name>
<evidence type="ECO:0000256" key="3">
    <source>
        <dbReference type="ARBA" id="ARBA00022475"/>
    </source>
</evidence>
<dbReference type="Proteomes" id="UP001349994">
    <property type="component" value="Unassembled WGS sequence"/>
</dbReference>
<keyword evidence="11" id="KW-1185">Reference proteome</keyword>
<keyword evidence="6 7" id="KW-0472">Membrane</keyword>
<evidence type="ECO:0000256" key="6">
    <source>
        <dbReference type="ARBA" id="ARBA00023136"/>
    </source>
</evidence>
<feature type="region of interest" description="Disordered" evidence="8">
    <location>
        <begin position="323"/>
        <end position="375"/>
    </location>
</feature>
<keyword evidence="5 7" id="KW-1133">Transmembrane helix</keyword>
<feature type="domain" description="ABC transmembrane type-1" evidence="9">
    <location>
        <begin position="99"/>
        <end position="313"/>
    </location>
</feature>
<dbReference type="SUPFAM" id="SSF161098">
    <property type="entry name" value="MetI-like"/>
    <property type="match status" value="1"/>
</dbReference>
<dbReference type="Pfam" id="PF00528">
    <property type="entry name" value="BPD_transp_1"/>
    <property type="match status" value="1"/>
</dbReference>
<organism evidence="10 11">
    <name type="scientific">Adlercreutzia wanghongyangiae</name>
    <dbReference type="NCBI Taxonomy" id="3111451"/>
    <lineage>
        <taxon>Bacteria</taxon>
        <taxon>Bacillati</taxon>
        <taxon>Actinomycetota</taxon>
        <taxon>Coriobacteriia</taxon>
        <taxon>Eggerthellales</taxon>
        <taxon>Eggerthellaceae</taxon>
        <taxon>Adlercreutzia</taxon>
    </lineage>
</organism>
<sequence length="375" mass="38326">MIKYVASQFGRFVLLMVAVAVVTFALVSLSPVDPLQANVGQAALLSMSEEKRAALAAYWGADTPMHERFLAWLAGLIQGDMGTSLRYNAPVTDVIAARAGNSLALMGVAWVVSGVLGFGLGVAAALAEGRLLDRVVRGYCFVLAASPTFWVGLLLLMVFSVGLGWFPMGFSVPVGVAAADVTFADALHHMALPAITLSVVGVANVALHTRAKAADVLASDYVRFARARGASRTGAMLRHGLRNLALPAITLQFAQIAEIFGGSVLVEEVFSYPGLGQAAVTAGLGGDVALLAGIALVSAAFVFAGNLAANLIYGLVDPRMRPTQSGHAGGSGFSPPAPDAATPSAPTGGTPSGQPASTGGAGFSPPAPDDEGRRL</sequence>
<evidence type="ECO:0000313" key="11">
    <source>
        <dbReference type="Proteomes" id="UP001349994"/>
    </source>
</evidence>
<evidence type="ECO:0000256" key="7">
    <source>
        <dbReference type="RuleBase" id="RU363032"/>
    </source>
</evidence>
<evidence type="ECO:0000256" key="8">
    <source>
        <dbReference type="SAM" id="MobiDB-lite"/>
    </source>
</evidence>
<feature type="transmembrane region" description="Helical" evidence="7">
    <location>
        <begin position="244"/>
        <end position="266"/>
    </location>
</feature>
<feature type="transmembrane region" description="Helical" evidence="7">
    <location>
        <begin position="186"/>
        <end position="207"/>
    </location>
</feature>